<protein>
    <recommendedName>
        <fullName evidence="1">IrrE N-terminal-like domain-containing protein</fullName>
    </recommendedName>
</protein>
<dbReference type="STRING" id="1157490.EL26_11970"/>
<accession>A0A074LLL6</accession>
<reference evidence="2 3" key="1">
    <citation type="journal article" date="2013" name="Int. J. Syst. Evol. Microbiol.">
        <title>Tumebacillus flagellatus sp. nov., an alpha-amylase/pullulanase-producing bacterium isolated from cassava wastewater.</title>
        <authorList>
            <person name="Wang Q."/>
            <person name="Xie N."/>
            <person name="Qin Y."/>
            <person name="Shen N."/>
            <person name="Zhu J."/>
            <person name="Mi H."/>
            <person name="Huang R."/>
        </authorList>
    </citation>
    <scope>NUCLEOTIDE SEQUENCE [LARGE SCALE GENOMIC DNA]</scope>
    <source>
        <strain evidence="2 3">GST4</strain>
    </source>
</reference>
<gene>
    <name evidence="2" type="ORF">EL26_11970</name>
</gene>
<dbReference type="Pfam" id="PF06114">
    <property type="entry name" value="Peptidase_M78"/>
    <property type="match status" value="1"/>
</dbReference>
<dbReference type="InterPro" id="IPR010359">
    <property type="entry name" value="IrrE_HExxH"/>
</dbReference>
<name>A0A074LLL6_9BACL</name>
<evidence type="ECO:0000313" key="3">
    <source>
        <dbReference type="Proteomes" id="UP000027931"/>
    </source>
</evidence>
<evidence type="ECO:0000313" key="2">
    <source>
        <dbReference type="EMBL" id="KEO83001.1"/>
    </source>
</evidence>
<feature type="domain" description="IrrE N-terminal-like" evidence="1">
    <location>
        <begin position="65"/>
        <end position="159"/>
    </location>
</feature>
<dbReference type="AlphaFoldDB" id="A0A074LLL6"/>
<dbReference type="OrthoDB" id="1707128at2"/>
<dbReference type="eggNOG" id="ENOG5032WJG">
    <property type="taxonomic scope" value="Bacteria"/>
</dbReference>
<dbReference type="EMBL" id="JMIR01000015">
    <property type="protein sequence ID" value="KEO83001.1"/>
    <property type="molecule type" value="Genomic_DNA"/>
</dbReference>
<comment type="caution">
    <text evidence="2">The sequence shown here is derived from an EMBL/GenBank/DDBJ whole genome shotgun (WGS) entry which is preliminary data.</text>
</comment>
<organism evidence="2 3">
    <name type="scientific">Tumebacillus flagellatus</name>
    <dbReference type="NCBI Taxonomy" id="1157490"/>
    <lineage>
        <taxon>Bacteria</taxon>
        <taxon>Bacillati</taxon>
        <taxon>Bacillota</taxon>
        <taxon>Bacilli</taxon>
        <taxon>Bacillales</taxon>
        <taxon>Alicyclobacillaceae</taxon>
        <taxon>Tumebacillus</taxon>
    </lineage>
</organism>
<sequence length="183" mass="21677">MKFAKLVPGCRVPSMMEDRANHLLTRFDFKYPDQIDIREICDYYKIKIRASTEPDLTFSVCTGFRKGYIYIQKGVDYLQFKELCGEEFAHLYLHTISQTETTKHLHAKQERQAKDFSTYLYMPLQMMEEVLLSYDQAVDISQLAEEFLVSEEFVYYRLSLLFPDRVDAIARAKGRFGYVQWLE</sequence>
<evidence type="ECO:0000259" key="1">
    <source>
        <dbReference type="Pfam" id="PF06114"/>
    </source>
</evidence>
<dbReference type="RefSeq" id="WP_038088481.1">
    <property type="nucleotide sequence ID" value="NZ_JMIR01000015.1"/>
</dbReference>
<keyword evidence="3" id="KW-1185">Reference proteome</keyword>
<dbReference type="Proteomes" id="UP000027931">
    <property type="component" value="Unassembled WGS sequence"/>
</dbReference>
<proteinExistence type="predicted"/>